<dbReference type="OrthoDB" id="60033at2759"/>
<dbReference type="InParanoid" id="A0A804NB19"/>
<dbReference type="InterPro" id="IPR001005">
    <property type="entry name" value="SANT/Myb"/>
</dbReference>
<dbReference type="GO" id="GO:0005634">
    <property type="term" value="C:nucleus"/>
    <property type="evidence" value="ECO:0000318"/>
    <property type="project" value="GO_Central"/>
</dbReference>
<dbReference type="GO" id="GO:0003700">
    <property type="term" value="F:DNA-binding transcription factor activity"/>
    <property type="evidence" value="ECO:0000318"/>
    <property type="project" value="GO_Central"/>
</dbReference>
<dbReference type="PANTHER" id="PTHR31442:SF19">
    <property type="entry name" value="OS01G0844900 PROTEIN"/>
    <property type="match status" value="1"/>
</dbReference>
<dbReference type="RefSeq" id="XP_008674835.1">
    <property type="nucleotide sequence ID" value="XM_008676613.3"/>
</dbReference>
<evidence type="ECO:0000256" key="4">
    <source>
        <dbReference type="ARBA" id="ARBA00023163"/>
    </source>
</evidence>
<dbReference type="EnsemblPlants" id="Zm00001eb148190_T001">
    <property type="protein sequence ID" value="Zm00001eb148190_P001"/>
    <property type="gene ID" value="Zm00001eb148190"/>
</dbReference>
<dbReference type="GeneID" id="103651023"/>
<dbReference type="GO" id="GO:0003677">
    <property type="term" value="F:DNA binding"/>
    <property type="evidence" value="ECO:0007669"/>
    <property type="project" value="UniProtKB-KW"/>
</dbReference>
<accession>A0A804NB19</accession>
<evidence type="ECO:0000313" key="9">
    <source>
        <dbReference type="Proteomes" id="UP000007305"/>
    </source>
</evidence>
<dbReference type="PANTHER" id="PTHR31442">
    <property type="entry name" value="HOMEODOMAIN-LIKE SUPERFAMILY PROTEIN-RELATED"/>
    <property type="match status" value="1"/>
</dbReference>
<proteinExistence type="evidence at protein level"/>
<gene>
    <name evidence="8" type="primary">LOC103651023</name>
</gene>
<keyword evidence="10" id="KW-1267">Proteomics identification</keyword>
<protein>
    <recommendedName>
        <fullName evidence="7">HTH myb-type domain-containing protein</fullName>
    </recommendedName>
</protein>
<reference evidence="8" key="2">
    <citation type="submission" date="2019-07" db="EMBL/GenBank/DDBJ databases">
        <authorList>
            <person name="Seetharam A."/>
            <person name="Woodhouse M."/>
            <person name="Cannon E."/>
        </authorList>
    </citation>
    <scope>NUCLEOTIDE SEQUENCE [LARGE SCALE GENOMIC DNA]</scope>
    <source>
        <strain evidence="8">cv. B73</strain>
    </source>
</reference>
<feature type="region of interest" description="Disordered" evidence="6">
    <location>
        <begin position="253"/>
        <end position="302"/>
    </location>
</feature>
<dbReference type="Gramene" id="Zm00001eb148190_T001">
    <property type="protein sequence ID" value="Zm00001eb148190_P001"/>
    <property type="gene ID" value="Zm00001eb148190"/>
</dbReference>
<keyword evidence="3" id="KW-0238">DNA-binding</keyword>
<dbReference type="FunFam" id="1.10.10.60:FF:000007">
    <property type="entry name" value="Two-component response regulator"/>
    <property type="match status" value="1"/>
</dbReference>
<keyword evidence="9" id="KW-1185">Reference proteome</keyword>
<organism evidence="8 9">
    <name type="scientific">Zea mays</name>
    <name type="common">Maize</name>
    <dbReference type="NCBI Taxonomy" id="4577"/>
    <lineage>
        <taxon>Eukaryota</taxon>
        <taxon>Viridiplantae</taxon>
        <taxon>Streptophyta</taxon>
        <taxon>Embryophyta</taxon>
        <taxon>Tracheophyta</taxon>
        <taxon>Spermatophyta</taxon>
        <taxon>Magnoliopsida</taxon>
        <taxon>Liliopsida</taxon>
        <taxon>Poales</taxon>
        <taxon>Poaceae</taxon>
        <taxon>PACMAD clade</taxon>
        <taxon>Panicoideae</taxon>
        <taxon>Andropogonodae</taxon>
        <taxon>Andropogoneae</taxon>
        <taxon>Tripsacinae</taxon>
        <taxon>Zea</taxon>
    </lineage>
</organism>
<dbReference type="FunCoup" id="A0A804NB19">
    <property type="interactions" value="1110"/>
</dbReference>
<dbReference type="AlphaFoldDB" id="A0A804NB19"/>
<keyword evidence="2" id="KW-0805">Transcription regulation</keyword>
<dbReference type="InterPro" id="IPR044841">
    <property type="entry name" value="LUX/BOA-like"/>
</dbReference>
<dbReference type="KEGG" id="zma:103651023"/>
<evidence type="ECO:0000256" key="6">
    <source>
        <dbReference type="SAM" id="MobiDB-lite"/>
    </source>
</evidence>
<dbReference type="InterPro" id="IPR009057">
    <property type="entry name" value="Homeodomain-like_sf"/>
</dbReference>
<dbReference type="InterPro" id="IPR017930">
    <property type="entry name" value="Myb_dom"/>
</dbReference>
<evidence type="ECO:0000256" key="2">
    <source>
        <dbReference type="ARBA" id="ARBA00023015"/>
    </source>
</evidence>
<evidence type="ECO:0000259" key="7">
    <source>
        <dbReference type="PROSITE" id="PS51294"/>
    </source>
</evidence>
<feature type="compositionally biased region" description="Low complexity" evidence="6">
    <location>
        <begin position="55"/>
        <end position="67"/>
    </location>
</feature>
<dbReference type="Gene3D" id="1.10.10.60">
    <property type="entry name" value="Homeodomain-like"/>
    <property type="match status" value="1"/>
</dbReference>
<dbReference type="InterPro" id="IPR006447">
    <property type="entry name" value="Myb_dom_plants"/>
</dbReference>
<evidence type="ECO:0007829" key="10">
    <source>
        <dbReference type="PeptideAtlas" id="A0A804NB19"/>
    </source>
</evidence>
<evidence type="ECO:0000256" key="5">
    <source>
        <dbReference type="ARBA" id="ARBA00023242"/>
    </source>
</evidence>
<keyword evidence="5" id="KW-0539">Nucleus</keyword>
<evidence type="ECO:0000256" key="3">
    <source>
        <dbReference type="ARBA" id="ARBA00023125"/>
    </source>
</evidence>
<feature type="compositionally biased region" description="Basic and acidic residues" evidence="6">
    <location>
        <begin position="287"/>
        <end position="302"/>
    </location>
</feature>
<reference evidence="9" key="1">
    <citation type="submission" date="2015-12" db="EMBL/GenBank/DDBJ databases">
        <title>Update maize B73 reference genome by single molecule sequencing technologies.</title>
        <authorList>
            <consortium name="Maize Genome Sequencing Project"/>
            <person name="Ware D."/>
        </authorList>
    </citation>
    <scope>NUCLEOTIDE SEQUENCE [LARGE SCALE GENOMIC DNA]</scope>
    <source>
        <strain evidence="9">cv. B73</strain>
    </source>
</reference>
<sequence length="302" mass="31977">MKDDDDDGGAGSGARGRVLESEHGLPTRGPAHDPTAPVPLSSSSSTQRRDRPAHDPTAPAPSSSSSSIRRRDMKDDDDGGAGSGACGRVLEWEHGLPTAEELTPVSHPLIPPALAAAFGIDVPRTAFPSSAFDSPALARKPPNTRLSLGCYGEDDDEKEEEGKSEVAAYTTGACGGGKSEDAASASGACRGGRAEKKARIAWTPELHNRFVAAVEHLGDKGAVPKAIVRLMNVEGLTRENVASHLQKYRIYLKQQARSPAGPQPPPAYSPSDSRPQQPSDTSTRSTCDIEKLERDKEARKDK</sequence>
<feature type="region of interest" description="Disordered" evidence="6">
    <location>
        <begin position="1"/>
        <end position="87"/>
    </location>
</feature>
<dbReference type="Pfam" id="PF00249">
    <property type="entry name" value="Myb_DNA-binding"/>
    <property type="match status" value="1"/>
</dbReference>
<feature type="domain" description="HTH myb-type" evidence="7">
    <location>
        <begin position="194"/>
        <end position="253"/>
    </location>
</feature>
<evidence type="ECO:0000313" key="8">
    <source>
        <dbReference type="EnsemblPlants" id="Zm00001eb148190_P001"/>
    </source>
</evidence>
<name>A0A804NB19_MAIZE</name>
<dbReference type="NCBIfam" id="TIGR01557">
    <property type="entry name" value="myb_SHAQKYF"/>
    <property type="match status" value="1"/>
</dbReference>
<dbReference type="PROSITE" id="PS51294">
    <property type="entry name" value="HTH_MYB"/>
    <property type="match status" value="1"/>
</dbReference>
<feature type="compositionally biased region" description="Low complexity" evidence="6">
    <location>
        <begin position="269"/>
        <end position="282"/>
    </location>
</feature>
<dbReference type="SUPFAM" id="SSF46689">
    <property type="entry name" value="Homeodomain-like"/>
    <property type="match status" value="1"/>
</dbReference>
<keyword evidence="4" id="KW-0804">Transcription</keyword>
<reference evidence="8" key="3">
    <citation type="submission" date="2021-05" db="UniProtKB">
        <authorList>
            <consortium name="EnsemblPlants"/>
        </authorList>
    </citation>
    <scope>IDENTIFICATION</scope>
    <source>
        <strain evidence="8">cv. B73</strain>
    </source>
</reference>
<evidence type="ECO:0000256" key="1">
    <source>
        <dbReference type="ARBA" id="ARBA00004123"/>
    </source>
</evidence>
<dbReference type="Proteomes" id="UP000007305">
    <property type="component" value="Chromosome 3"/>
</dbReference>
<comment type="subcellular location">
    <subcellularLocation>
        <location evidence="1">Nucleus</location>
    </subcellularLocation>
</comment>